<dbReference type="PANTHER" id="PTHR36847">
    <property type="entry name" value="AMIDOLIGASE ENZYME"/>
    <property type="match status" value="1"/>
</dbReference>
<gene>
    <name evidence="1" type="ORF">TPAR_01187</name>
</gene>
<dbReference type="EMBL" id="PKSG01000124">
    <property type="protein sequence ID" value="POR38614.1"/>
    <property type="molecule type" value="Genomic_DNA"/>
</dbReference>
<protein>
    <recommendedName>
        <fullName evidence="3">Swim zinc finger domain protein</fullName>
    </recommendedName>
</protein>
<dbReference type="OrthoDB" id="5291055at2759"/>
<keyword evidence="2" id="KW-1185">Reference proteome</keyword>
<evidence type="ECO:0000313" key="1">
    <source>
        <dbReference type="EMBL" id="POR38614.1"/>
    </source>
</evidence>
<evidence type="ECO:0008006" key="3">
    <source>
        <dbReference type="Google" id="ProtNLM"/>
    </source>
</evidence>
<name>A0A2S4L841_9HYPO</name>
<sequence length="353" mass="40727">MAVDYTRPMRRISHHRRLVPPGASVTIYSQLQPTAMVRHYNFGVEIETIAKPYGGGESFSNVDWYRQLAQKLQNRGIPAAYDDCSRYSKHPEYYGGKWFVTRDGSLKRPRPFVCMEVVSPRLDTTQPVSRTISDFWEAMRVHFNPQRDLLCGGHVHVTPVSLRNKFSLKSLKKIAFATVAYEDFVSLMLPVARRENQYCRPNSQSVEAGLRETLLRWGTRSTAALQQVAAEIKAVPNEMELYFYMQGNRYVLWNFQNIFPNPKTGRCTGTVEFRGGNQFLNTRGTLAWVAFVLGFITLALKEDLLNKFTAYVSPAEPNFPHRMAEWWTRIRRAAKKSKISRHLPEDYAKMKSR</sequence>
<dbReference type="Pfam" id="PF12224">
    <property type="entry name" value="Amidoligase_2"/>
    <property type="match status" value="1"/>
</dbReference>
<dbReference type="InterPro" id="IPR022025">
    <property type="entry name" value="Amidoligase_2"/>
</dbReference>
<dbReference type="STRING" id="94208.A0A2S4L841"/>
<proteinExistence type="predicted"/>
<dbReference type="AlphaFoldDB" id="A0A2S4L841"/>
<evidence type="ECO:0000313" key="2">
    <source>
        <dbReference type="Proteomes" id="UP000237481"/>
    </source>
</evidence>
<comment type="caution">
    <text evidence="1">The sequence shown here is derived from an EMBL/GenBank/DDBJ whole genome shotgun (WGS) entry which is preliminary data.</text>
</comment>
<accession>A0A2S4L841</accession>
<reference evidence="1 2" key="1">
    <citation type="submission" date="2018-01" db="EMBL/GenBank/DDBJ databases">
        <title>Harnessing the power of phylogenomics to disentangle the directionality and signatures of interkingdom host jumping in the parasitic fungal genus Tolypocladium.</title>
        <authorList>
            <person name="Quandt C.A."/>
            <person name="Patterson W."/>
            <person name="Spatafora J.W."/>
        </authorList>
    </citation>
    <scope>NUCLEOTIDE SEQUENCE [LARGE SCALE GENOMIC DNA]</scope>
    <source>
        <strain evidence="1 2">NRBC 100945</strain>
    </source>
</reference>
<dbReference type="PANTHER" id="PTHR36847:SF1">
    <property type="entry name" value="AMIDOLIGASE ENZYME"/>
    <property type="match status" value="1"/>
</dbReference>
<organism evidence="1 2">
    <name type="scientific">Tolypocladium paradoxum</name>
    <dbReference type="NCBI Taxonomy" id="94208"/>
    <lineage>
        <taxon>Eukaryota</taxon>
        <taxon>Fungi</taxon>
        <taxon>Dikarya</taxon>
        <taxon>Ascomycota</taxon>
        <taxon>Pezizomycotina</taxon>
        <taxon>Sordariomycetes</taxon>
        <taxon>Hypocreomycetidae</taxon>
        <taxon>Hypocreales</taxon>
        <taxon>Ophiocordycipitaceae</taxon>
        <taxon>Tolypocladium</taxon>
    </lineage>
</organism>
<dbReference type="Proteomes" id="UP000237481">
    <property type="component" value="Unassembled WGS sequence"/>
</dbReference>